<dbReference type="AlphaFoldDB" id="A0AAE3SDP1"/>
<protein>
    <recommendedName>
        <fullName evidence="4">Gliding motility protein RemB</fullName>
    </recommendedName>
</protein>
<dbReference type="Proteomes" id="UP001209229">
    <property type="component" value="Unassembled WGS sequence"/>
</dbReference>
<dbReference type="InterPro" id="IPR038636">
    <property type="entry name" value="Wzi_sf"/>
</dbReference>
<name>A0AAE3SDP1_9BACT</name>
<sequence length="541" mass="63504">MKFKTTYFSILKITILLFVVSGTSVAQQISYYQNQEYNPFYKTVYQPGNNFHTSVQPFRIDKINAIANVDSLIYDGIRKPSGDLNFWRRIFKDHLLKWEDKDISIRVNPLFDFEVGNEMDESLQTWTNTRGLFIEGNIGKYFYFYTDFLENQAVFPNYYNDFVFERKVVPGQGKTRSKGERTHDYGQSTGFISFNPIKWFNVQLGQGKNFIGDGYRSLLLSDNSYSYPYLKFSAEFKKVHYMVMWGQHRDLFNIDPADESRDMRYPTKYSASHYLTVNIGKRWSVGLFESVVWAAQDAAGDRNFDWAYMNPFIFYRPVEYSIGSPDNITMGANIKYLVGQHNVLYGQFVMGEFKSDEVFSGNKWWANKQGFQLGMKCFNLFGINNLYFQAEYNQVRPYTYSHRETISNYAHYNQELAHPLGANFREGVSFLRYKYKRWHFNLEFMAAMKGKDFSDEVSYGGNIFLDNDTRPNEYGNTIGQGLKTNLQYLDGNISYMINPRNNFNIALGARYRKESNDVETQNTQMVWFAVRTSLKNLYRDF</sequence>
<organism evidence="2 3">
    <name type="scientific">Plebeiibacterium sediminum</name>
    <dbReference type="NCBI Taxonomy" id="2992112"/>
    <lineage>
        <taxon>Bacteria</taxon>
        <taxon>Pseudomonadati</taxon>
        <taxon>Bacteroidota</taxon>
        <taxon>Bacteroidia</taxon>
        <taxon>Marinilabiliales</taxon>
        <taxon>Marinilabiliaceae</taxon>
        <taxon>Plebeiibacterium</taxon>
    </lineage>
</organism>
<dbReference type="EMBL" id="JAPDPJ010000003">
    <property type="protein sequence ID" value="MCW3785460.1"/>
    <property type="molecule type" value="Genomic_DNA"/>
</dbReference>
<evidence type="ECO:0000313" key="2">
    <source>
        <dbReference type="EMBL" id="MCW3785460.1"/>
    </source>
</evidence>
<feature type="chain" id="PRO_5042057674" description="Gliding motility protein RemB" evidence="1">
    <location>
        <begin position="27"/>
        <end position="541"/>
    </location>
</feature>
<proteinExistence type="predicted"/>
<evidence type="ECO:0000313" key="3">
    <source>
        <dbReference type="Proteomes" id="UP001209229"/>
    </source>
</evidence>
<keyword evidence="3" id="KW-1185">Reference proteome</keyword>
<gene>
    <name evidence="2" type="ORF">OM075_03220</name>
</gene>
<evidence type="ECO:0000256" key="1">
    <source>
        <dbReference type="SAM" id="SignalP"/>
    </source>
</evidence>
<comment type="caution">
    <text evidence="2">The sequence shown here is derived from an EMBL/GenBank/DDBJ whole genome shotgun (WGS) entry which is preliminary data.</text>
</comment>
<reference evidence="2" key="1">
    <citation type="submission" date="2022-10" db="EMBL/GenBank/DDBJ databases">
        <authorList>
            <person name="Yu W.X."/>
        </authorList>
    </citation>
    <scope>NUCLEOTIDE SEQUENCE</scope>
    <source>
        <strain evidence="2">AAT</strain>
    </source>
</reference>
<accession>A0AAE3SDP1</accession>
<dbReference type="Gene3D" id="2.40.160.130">
    <property type="entry name" value="Capsule assembly protein Wzi"/>
    <property type="match status" value="1"/>
</dbReference>
<feature type="signal peptide" evidence="1">
    <location>
        <begin position="1"/>
        <end position="26"/>
    </location>
</feature>
<evidence type="ECO:0008006" key="4">
    <source>
        <dbReference type="Google" id="ProtNLM"/>
    </source>
</evidence>
<dbReference type="RefSeq" id="WP_301189032.1">
    <property type="nucleotide sequence ID" value="NZ_JAPDPJ010000003.1"/>
</dbReference>
<keyword evidence="1" id="KW-0732">Signal</keyword>